<proteinExistence type="predicted"/>
<comment type="caution">
    <text evidence="1">The sequence shown here is derived from an EMBL/GenBank/DDBJ whole genome shotgun (WGS) entry which is preliminary data.</text>
</comment>
<accession>A0A9W6LNI3</accession>
<evidence type="ECO:0000313" key="1">
    <source>
        <dbReference type="EMBL" id="GLI55955.1"/>
    </source>
</evidence>
<gene>
    <name evidence="1" type="ORF">PM10SUCC1_14690</name>
</gene>
<protein>
    <submittedName>
        <fullName evidence="1">Uncharacterized protein</fullName>
    </submittedName>
</protein>
<organism evidence="1 2">
    <name type="scientific">Propionigenium maris DSM 9537</name>
    <dbReference type="NCBI Taxonomy" id="1123000"/>
    <lineage>
        <taxon>Bacteria</taxon>
        <taxon>Fusobacteriati</taxon>
        <taxon>Fusobacteriota</taxon>
        <taxon>Fusobacteriia</taxon>
        <taxon>Fusobacteriales</taxon>
        <taxon>Fusobacteriaceae</taxon>
        <taxon>Propionigenium</taxon>
    </lineage>
</organism>
<dbReference type="AlphaFoldDB" id="A0A9W6LNI3"/>
<name>A0A9W6LNI3_9FUSO</name>
<dbReference type="EMBL" id="BSDY01000006">
    <property type="protein sequence ID" value="GLI55955.1"/>
    <property type="molecule type" value="Genomic_DNA"/>
</dbReference>
<dbReference type="Proteomes" id="UP001144471">
    <property type="component" value="Unassembled WGS sequence"/>
</dbReference>
<reference evidence="1" key="1">
    <citation type="submission" date="2022-12" db="EMBL/GenBank/DDBJ databases">
        <title>Reference genome sequencing for broad-spectrum identification of bacterial and archaeal isolates by mass spectrometry.</title>
        <authorList>
            <person name="Sekiguchi Y."/>
            <person name="Tourlousse D.M."/>
        </authorList>
    </citation>
    <scope>NUCLEOTIDE SEQUENCE</scope>
    <source>
        <strain evidence="1">10succ1</strain>
    </source>
</reference>
<evidence type="ECO:0000313" key="2">
    <source>
        <dbReference type="Proteomes" id="UP001144471"/>
    </source>
</evidence>
<sequence>MKRLIISFFLIFTVGLMGASVLPQNTDLLVKLDTTLDSNSAYNGQIFTGTLQGGITLEDGKVIPVGTKVFGRIIDAKSAGNISGSSKLALTITEIQVDGFNYGINTTAIGFEGANQAASTVKTAGKTAAVGGLLSKATGSSGSKGLKVGGAVGAGMGALTNTGAIAIRAGEILQFRTTTSVVVGK</sequence>
<keyword evidence="2" id="KW-1185">Reference proteome</keyword>
<dbReference type="RefSeq" id="WP_281834791.1">
    <property type="nucleotide sequence ID" value="NZ_BSDY01000006.1"/>
</dbReference>